<dbReference type="EMBL" id="JBIGHV010000030">
    <property type="protein sequence ID" value="MFG6433922.1"/>
    <property type="molecule type" value="Genomic_DNA"/>
</dbReference>
<dbReference type="Proteomes" id="UP001606210">
    <property type="component" value="Unassembled WGS sequence"/>
</dbReference>
<dbReference type="Pfam" id="PF05598">
    <property type="entry name" value="DUF772"/>
    <property type="match status" value="1"/>
</dbReference>
<dbReference type="NCBIfam" id="NF033578">
    <property type="entry name" value="transpos_IS5_1"/>
    <property type="match status" value="1"/>
</dbReference>
<feature type="domain" description="Transposase InsH N-terminal" evidence="1">
    <location>
        <begin position="69"/>
        <end position="133"/>
    </location>
</feature>
<gene>
    <name evidence="2" type="ORF">ACG00Y_28775</name>
</gene>
<protein>
    <submittedName>
        <fullName evidence="2">IS5 family transposase</fullName>
    </submittedName>
</protein>
<name>A0ABW7FBC0_9BURK</name>
<proteinExistence type="predicted"/>
<sequence length="276" mass="31363">MATDDFFRARLDGMVDPRHPLAVLARRMPWAQIESTLAPLFARKARSGKLMADADLFGTTAYVAAGGVSRAGRPRLPIRLMVSLLYLKHAFNESDESVVERWSENVVWQLFSGMDYYQAKLPCDATQIGRFRRVLGEAGVEQLLKTTIETALAIKAVKPAEFERVIVDSTVQEKAIAHPTDSRLLEVAREKIARLAQRAGLKLKMTHEREGRALRRRAGGYAHAKQFKRLRQVLRRQRTILGVLLREVRRKMTTLSQAVQAQLDVWLQRAERIHAQ</sequence>
<comment type="caution">
    <text evidence="2">The sequence shown here is derived from an EMBL/GenBank/DDBJ whole genome shotgun (WGS) entry which is preliminary data.</text>
</comment>
<dbReference type="InterPro" id="IPR047710">
    <property type="entry name" value="Transpos_IS5-like"/>
</dbReference>
<dbReference type="InterPro" id="IPR008490">
    <property type="entry name" value="Transposase_InsH_N"/>
</dbReference>
<accession>A0ABW7FBC0</accession>
<feature type="non-terminal residue" evidence="2">
    <location>
        <position position="276"/>
    </location>
</feature>
<dbReference type="PANTHER" id="PTHR33803:SF3">
    <property type="entry name" value="BLL1974 PROTEIN"/>
    <property type="match status" value="1"/>
</dbReference>
<evidence type="ECO:0000313" key="2">
    <source>
        <dbReference type="EMBL" id="MFG6433922.1"/>
    </source>
</evidence>
<evidence type="ECO:0000259" key="1">
    <source>
        <dbReference type="Pfam" id="PF05598"/>
    </source>
</evidence>
<reference evidence="2 3" key="1">
    <citation type="submission" date="2024-08" db="EMBL/GenBank/DDBJ databases">
        <authorList>
            <person name="Lu H."/>
        </authorList>
    </citation>
    <scope>NUCLEOTIDE SEQUENCE [LARGE SCALE GENOMIC DNA]</scope>
    <source>
        <strain evidence="2 3">LYH14W</strain>
    </source>
</reference>
<keyword evidence="3" id="KW-1185">Reference proteome</keyword>
<dbReference type="PANTHER" id="PTHR33803">
    <property type="entry name" value="IS1478 TRANSPOSASE"/>
    <property type="match status" value="1"/>
</dbReference>
<evidence type="ECO:0000313" key="3">
    <source>
        <dbReference type="Proteomes" id="UP001606210"/>
    </source>
</evidence>
<dbReference type="RefSeq" id="WP_394485088.1">
    <property type="nucleotide sequence ID" value="NZ_JBIGHV010000030.1"/>
</dbReference>
<organism evidence="2 3">
    <name type="scientific">Pelomonas parva</name>
    <dbReference type="NCBI Taxonomy" id="3299032"/>
    <lineage>
        <taxon>Bacteria</taxon>
        <taxon>Pseudomonadati</taxon>
        <taxon>Pseudomonadota</taxon>
        <taxon>Betaproteobacteria</taxon>
        <taxon>Burkholderiales</taxon>
        <taxon>Sphaerotilaceae</taxon>
        <taxon>Roseateles</taxon>
    </lineage>
</organism>